<keyword evidence="5" id="KW-1185">Reference proteome</keyword>
<evidence type="ECO:0000256" key="2">
    <source>
        <dbReference type="RuleBase" id="RU003523"/>
    </source>
</evidence>
<dbReference type="InterPro" id="IPR002034">
    <property type="entry name" value="AIPM/Hcit_synth_CS"/>
</dbReference>
<evidence type="ECO:0000313" key="4">
    <source>
        <dbReference type="EMBL" id="OIJ17290.1"/>
    </source>
</evidence>
<dbReference type="PANTHER" id="PTHR42880">
    <property type="entry name" value="HOMOCITRATE SYNTHASE"/>
    <property type="match status" value="1"/>
</dbReference>
<name>A0A1S2LYJ1_9BACI</name>
<dbReference type="Pfam" id="PF00682">
    <property type="entry name" value="HMGL-like"/>
    <property type="match status" value="1"/>
</dbReference>
<accession>A0A1S2LYJ1</accession>
<dbReference type="GO" id="GO:0046912">
    <property type="term" value="F:acyltransferase activity, acyl groups converted into alkyl on transfer"/>
    <property type="evidence" value="ECO:0007669"/>
    <property type="project" value="InterPro"/>
</dbReference>
<dbReference type="InterPro" id="IPR000891">
    <property type="entry name" value="PYR_CT"/>
</dbReference>
<reference evidence="4 5" key="1">
    <citation type="submission" date="2016-10" db="EMBL/GenBank/DDBJ databases">
        <title>Draft genome sequences of four alkaliphilic bacteria belonging to the Anaerobacillus genus.</title>
        <authorList>
            <person name="Bassil N.M."/>
            <person name="Lloyd J.R."/>
        </authorList>
    </citation>
    <scope>NUCLEOTIDE SEQUENCE [LARGE SCALE GENOMIC DNA]</scope>
    <source>
        <strain evidence="4 5">DSM 18345</strain>
    </source>
</reference>
<keyword evidence="1 2" id="KW-0808">Transferase</keyword>
<dbReference type="InterPro" id="IPR054691">
    <property type="entry name" value="LeuA/HCS_post-cat"/>
</dbReference>
<dbReference type="AlphaFoldDB" id="A0A1S2LYJ1"/>
<dbReference type="PROSITE" id="PS00816">
    <property type="entry name" value="AIPM_HOMOCIT_SYNTH_2"/>
    <property type="match status" value="1"/>
</dbReference>
<dbReference type="Pfam" id="PF22617">
    <property type="entry name" value="HCS_D2"/>
    <property type="match status" value="1"/>
</dbReference>
<gene>
    <name evidence="4" type="ORF">BKP37_01945</name>
</gene>
<evidence type="ECO:0000259" key="3">
    <source>
        <dbReference type="PROSITE" id="PS50991"/>
    </source>
</evidence>
<dbReference type="Gene3D" id="1.10.238.260">
    <property type="match status" value="1"/>
</dbReference>
<dbReference type="EMBL" id="MLQR01000001">
    <property type="protein sequence ID" value="OIJ17290.1"/>
    <property type="molecule type" value="Genomic_DNA"/>
</dbReference>
<proteinExistence type="inferred from homology"/>
<evidence type="ECO:0000256" key="1">
    <source>
        <dbReference type="ARBA" id="ARBA00022679"/>
    </source>
</evidence>
<dbReference type="PROSITE" id="PS50991">
    <property type="entry name" value="PYR_CT"/>
    <property type="match status" value="1"/>
</dbReference>
<dbReference type="PROSITE" id="PS00815">
    <property type="entry name" value="AIPM_HOMOCIT_SYNTH_1"/>
    <property type="match status" value="1"/>
</dbReference>
<protein>
    <submittedName>
        <fullName evidence="4">Homocitrate synthase</fullName>
    </submittedName>
</protein>
<dbReference type="CDD" id="cd07939">
    <property type="entry name" value="DRE_TIM_NifV"/>
    <property type="match status" value="1"/>
</dbReference>
<feature type="domain" description="Pyruvate carboxyltransferase" evidence="3">
    <location>
        <begin position="4"/>
        <end position="256"/>
    </location>
</feature>
<dbReference type="GO" id="GO:0019752">
    <property type="term" value="P:carboxylic acid metabolic process"/>
    <property type="evidence" value="ECO:0007669"/>
    <property type="project" value="InterPro"/>
</dbReference>
<dbReference type="NCBIfam" id="TIGR02660">
    <property type="entry name" value="nifV_homocitr"/>
    <property type="match status" value="1"/>
</dbReference>
<comment type="similarity">
    <text evidence="2">Belongs to the alpha-IPM synthase/homocitrate synthase family.</text>
</comment>
<dbReference type="InterPro" id="IPR013785">
    <property type="entry name" value="Aldolase_TIM"/>
</dbReference>
<dbReference type="SUPFAM" id="SSF51569">
    <property type="entry name" value="Aldolase"/>
    <property type="match status" value="1"/>
</dbReference>
<dbReference type="Gene3D" id="3.20.20.70">
    <property type="entry name" value="Aldolase class I"/>
    <property type="match status" value="1"/>
</dbReference>
<evidence type="ECO:0000313" key="5">
    <source>
        <dbReference type="Proteomes" id="UP000179524"/>
    </source>
</evidence>
<dbReference type="RefSeq" id="WP_071308016.1">
    <property type="nucleotide sequence ID" value="NZ_MLQR01000001.1"/>
</dbReference>
<sequence length="372" mass="41291">MKQIKFCDTTLRDGEQAAGVVFSLQEKKAILSLLADAGVEQAEIGIPAMGLEEQRDIHSLITMNLPIQLITWNRATTSDIDASVSAGASWTHLSIPTSDVQMQRKMNSNKEEIMYMIQKVVEYALNKNVEVSVGFEDASRADHHFLIKLIEQLSSIGVKRFRYADTVSALQPFDMYENIERIIRAYPNIELEIHAHNDFGLATANTLAAVKAGAKWASTTIMGLGERAGNAPLEEVVMAWKHLYKGETVIDTRLFHALAQIVSEASGRLLSESKPIVGSMVYAHESGIHVDGLLKSRETYQTFDPVEVGQDHSFLLGKHSGLSSLQYFLEKEGILVDKNTGKELLKRVRSLANHTKKTIELTDLKNLINQTG</sequence>
<dbReference type="PANTHER" id="PTHR42880:SF1">
    <property type="entry name" value="ISOPROPYLMALATE_HOMOCITRATE_CITRAMALATE SYNTHASE FAMILY PROTEIN"/>
    <property type="match status" value="1"/>
</dbReference>
<dbReference type="Proteomes" id="UP000179524">
    <property type="component" value="Unassembled WGS sequence"/>
</dbReference>
<organism evidence="4 5">
    <name type="scientific">Anaerobacillus alkalilacustris</name>
    <dbReference type="NCBI Taxonomy" id="393763"/>
    <lineage>
        <taxon>Bacteria</taxon>
        <taxon>Bacillati</taxon>
        <taxon>Bacillota</taxon>
        <taxon>Bacilli</taxon>
        <taxon>Bacillales</taxon>
        <taxon>Bacillaceae</taxon>
        <taxon>Anaerobacillus</taxon>
    </lineage>
</organism>
<dbReference type="InterPro" id="IPR013477">
    <property type="entry name" value="NifV/FrbC"/>
</dbReference>
<dbReference type="OrthoDB" id="9804858at2"/>
<comment type="caution">
    <text evidence="4">The sequence shown here is derived from an EMBL/GenBank/DDBJ whole genome shotgun (WGS) entry which is preliminary data.</text>
</comment>